<reference evidence="3 4" key="1">
    <citation type="journal article" date="2011" name="Proc. Natl. Acad. Sci. U.S.A.">
        <title>Evolutionary erosion of yeast sex chromosomes by mating-type switching accidents.</title>
        <authorList>
            <person name="Gordon J.L."/>
            <person name="Armisen D."/>
            <person name="Proux-Wera E."/>
            <person name="Oheigeartaigh S.S."/>
            <person name="Byrne K.P."/>
            <person name="Wolfe K.H."/>
        </authorList>
    </citation>
    <scope>NUCLEOTIDE SEQUENCE [LARGE SCALE GENOMIC DNA]</scope>
    <source>
        <strain evidence="4">ATCC 76901 / BCRC 22586 / CBS 4309 / NBRC 1992 / NRRL Y-12630</strain>
    </source>
</reference>
<dbReference type="AlphaFoldDB" id="G0V5D8"/>
<keyword evidence="1" id="KW-0472">Membrane</keyword>
<keyword evidence="1" id="KW-1133">Transmembrane helix</keyword>
<accession>G0V5D8</accession>
<dbReference type="EMBL" id="HE576752">
    <property type="protein sequence ID" value="CCC66674.1"/>
    <property type="molecule type" value="Genomic_DNA"/>
</dbReference>
<dbReference type="Proteomes" id="UP000001640">
    <property type="component" value="Chromosome 1"/>
</dbReference>
<dbReference type="RefSeq" id="XP_003673065.1">
    <property type="nucleotide sequence ID" value="XM_003673017.1"/>
</dbReference>
<dbReference type="OrthoDB" id="10680718at2759"/>
<proteinExistence type="predicted"/>
<feature type="signal peptide" evidence="2">
    <location>
        <begin position="1"/>
        <end position="17"/>
    </location>
</feature>
<sequence length="336" mass="38212">MLLIIFFLFFLLRYSSAVDSFDGPLILSNSYNISQYLTYKKVYQLNSRLENSNENVKTVTLLDIIFTLISREGTLPNSRKTKEPRGYVDAELILSLTNNFEKLLVVNWMNHKEPYSLESIDYHSNVINTFLGHIDGLNSFSQKLKELYSSLTWWELILVGDSVQQATNSFIKYQDWKLRRLIKKRLSKGADDDIIISDEFNDGLRLLKYSKYSIRAAIGTLEIIHKHKFRDILALIRLEFPGDSEVKNTQVGVNDALLDSLARVLASDDSVTAQDRAGNIIYLRSSFQRIVKAVVLAFFCTGISFTSCAVVFGMLASVGLVVWLLLLLRVLLTDGP</sequence>
<dbReference type="HOGENOM" id="CLU_826640_0_0_1"/>
<gene>
    <name evidence="3" type="primary">NCAS0A01140</name>
    <name evidence="3" type="ordered locus">NCAS_0A01140</name>
</gene>
<reference key="2">
    <citation type="submission" date="2011-08" db="EMBL/GenBank/DDBJ databases">
        <title>Genome sequence of Naumovozyma castellii.</title>
        <authorList>
            <person name="Gordon J.L."/>
            <person name="Armisen D."/>
            <person name="Proux-Wera E."/>
            <person name="OhEigeartaigh S.S."/>
            <person name="Byrne K.P."/>
            <person name="Wolfe K.H."/>
        </authorList>
    </citation>
    <scope>NUCLEOTIDE SEQUENCE</scope>
    <source>
        <strain>Type strain:CBS 4309</strain>
    </source>
</reference>
<keyword evidence="1" id="KW-0812">Transmembrane</keyword>
<protein>
    <submittedName>
        <fullName evidence="3">Uncharacterized protein</fullName>
    </submittedName>
</protein>
<dbReference type="KEGG" id="ncs:NCAS_0A01140"/>
<dbReference type="GeneID" id="96900163"/>
<feature type="chain" id="PRO_5003410586" evidence="2">
    <location>
        <begin position="18"/>
        <end position="336"/>
    </location>
</feature>
<evidence type="ECO:0000313" key="4">
    <source>
        <dbReference type="Proteomes" id="UP000001640"/>
    </source>
</evidence>
<keyword evidence="2" id="KW-0732">Signal</keyword>
<dbReference type="InParanoid" id="G0V5D8"/>
<evidence type="ECO:0000313" key="3">
    <source>
        <dbReference type="EMBL" id="CCC66674.1"/>
    </source>
</evidence>
<evidence type="ECO:0000256" key="1">
    <source>
        <dbReference type="SAM" id="Phobius"/>
    </source>
</evidence>
<organism evidence="3 4">
    <name type="scientific">Naumovozyma castellii</name>
    <name type="common">Yeast</name>
    <name type="synonym">Saccharomyces castellii</name>
    <dbReference type="NCBI Taxonomy" id="27288"/>
    <lineage>
        <taxon>Eukaryota</taxon>
        <taxon>Fungi</taxon>
        <taxon>Dikarya</taxon>
        <taxon>Ascomycota</taxon>
        <taxon>Saccharomycotina</taxon>
        <taxon>Saccharomycetes</taxon>
        <taxon>Saccharomycetales</taxon>
        <taxon>Saccharomycetaceae</taxon>
        <taxon>Naumovozyma</taxon>
    </lineage>
</organism>
<feature type="transmembrane region" description="Helical" evidence="1">
    <location>
        <begin position="309"/>
        <end position="332"/>
    </location>
</feature>
<evidence type="ECO:0000256" key="2">
    <source>
        <dbReference type="SAM" id="SignalP"/>
    </source>
</evidence>
<dbReference type="OMA" id="TWWELIL"/>
<name>G0V5D8_NAUCA</name>
<keyword evidence="4" id="KW-1185">Reference proteome</keyword>